<protein>
    <recommendedName>
        <fullName evidence="4">DUF998 domain-containing protein</fullName>
    </recommendedName>
</protein>
<dbReference type="EMBL" id="BAABDQ010000051">
    <property type="protein sequence ID" value="GAA3614426.1"/>
    <property type="molecule type" value="Genomic_DNA"/>
</dbReference>
<gene>
    <name evidence="2" type="ORF">GCM10022419_119500</name>
</gene>
<name>A0ABP6ZQ38_9ACTN</name>
<evidence type="ECO:0000313" key="3">
    <source>
        <dbReference type="Proteomes" id="UP001500630"/>
    </source>
</evidence>
<feature type="transmembrane region" description="Helical" evidence="1">
    <location>
        <begin position="100"/>
        <end position="117"/>
    </location>
</feature>
<feature type="transmembrane region" description="Helical" evidence="1">
    <location>
        <begin position="28"/>
        <end position="46"/>
    </location>
</feature>
<dbReference type="InterPro" id="IPR009339">
    <property type="entry name" value="DUF998"/>
</dbReference>
<dbReference type="Pfam" id="PF06197">
    <property type="entry name" value="DUF998"/>
    <property type="match status" value="1"/>
</dbReference>
<reference evidence="3" key="1">
    <citation type="journal article" date="2019" name="Int. J. Syst. Evol. Microbiol.">
        <title>The Global Catalogue of Microorganisms (GCM) 10K type strain sequencing project: providing services to taxonomists for standard genome sequencing and annotation.</title>
        <authorList>
            <consortium name="The Broad Institute Genomics Platform"/>
            <consortium name="The Broad Institute Genome Sequencing Center for Infectious Disease"/>
            <person name="Wu L."/>
            <person name="Ma J."/>
        </authorList>
    </citation>
    <scope>NUCLEOTIDE SEQUENCE [LARGE SCALE GENOMIC DNA]</scope>
    <source>
        <strain evidence="3">JCM 17326</strain>
    </source>
</reference>
<keyword evidence="1" id="KW-0812">Transmembrane</keyword>
<keyword evidence="1" id="KW-0472">Membrane</keyword>
<feature type="transmembrane region" description="Helical" evidence="1">
    <location>
        <begin position="137"/>
        <end position="158"/>
    </location>
</feature>
<dbReference type="Proteomes" id="UP001500630">
    <property type="component" value="Unassembled WGS sequence"/>
</dbReference>
<dbReference type="RefSeq" id="WP_345576765.1">
    <property type="nucleotide sequence ID" value="NZ_BAABDQ010000051.1"/>
</dbReference>
<organism evidence="2 3">
    <name type="scientific">Nonomuraea rosea</name>
    <dbReference type="NCBI Taxonomy" id="638574"/>
    <lineage>
        <taxon>Bacteria</taxon>
        <taxon>Bacillati</taxon>
        <taxon>Actinomycetota</taxon>
        <taxon>Actinomycetes</taxon>
        <taxon>Streptosporangiales</taxon>
        <taxon>Streptosporangiaceae</taxon>
        <taxon>Nonomuraea</taxon>
    </lineage>
</organism>
<evidence type="ECO:0000256" key="1">
    <source>
        <dbReference type="SAM" id="Phobius"/>
    </source>
</evidence>
<proteinExistence type="predicted"/>
<evidence type="ECO:0008006" key="4">
    <source>
        <dbReference type="Google" id="ProtNLM"/>
    </source>
</evidence>
<accession>A0ABP6ZQ38</accession>
<feature type="transmembrane region" description="Helical" evidence="1">
    <location>
        <begin position="170"/>
        <end position="191"/>
    </location>
</feature>
<feature type="transmembrane region" description="Helical" evidence="1">
    <location>
        <begin position="66"/>
        <end position="88"/>
    </location>
</feature>
<keyword evidence="3" id="KW-1185">Reference proteome</keyword>
<sequence length="235" mass="24075">MPTALPRPTTVERRPPATTPRSLRAARVSVAAGLGFLALLLIVHLVRTDVSLSWQTTSEYARGGAGWVMVAAFLVSAVSHGSLMAALAGRLRGVAGRAGLVVLAGVAVATAVGGVFVTDPIDTPQNALSTSGTLHGLGAGLALMATPVAALLINLRLAGQAPAGSRTRRVLRWTAPLPLVALVLFMTAQTVLLGEGGTFGPDVPIGGPERVLVLAYAAWQLLTARIVSRPAADTM</sequence>
<keyword evidence="1" id="KW-1133">Transmembrane helix</keyword>
<comment type="caution">
    <text evidence="2">The sequence shown here is derived from an EMBL/GenBank/DDBJ whole genome shotgun (WGS) entry which is preliminary data.</text>
</comment>
<evidence type="ECO:0000313" key="2">
    <source>
        <dbReference type="EMBL" id="GAA3614426.1"/>
    </source>
</evidence>